<dbReference type="HOGENOM" id="CLU_690189_0_0_3"/>
<name>F4XN51_9CYAN</name>
<reference evidence="3" key="1">
    <citation type="journal article" date="2011" name="Proc. Natl. Acad. Sci. U.S.A.">
        <title>Genomic insights into the physiology and ecology of the marine filamentous cyanobacterium Lyngbya majuscula.</title>
        <authorList>
            <person name="Jones A.C."/>
            <person name="Monroe E.A."/>
            <person name="Podell S."/>
            <person name="Hess W.R."/>
            <person name="Klages S."/>
            <person name="Esquenazi E."/>
            <person name="Niessen S."/>
            <person name="Hoover H."/>
            <person name="Rothmann M."/>
            <person name="Lasken R.S."/>
            <person name="Yates J.R.III."/>
            <person name="Reinhardt R."/>
            <person name="Kube M."/>
            <person name="Burkart M.D."/>
            <person name="Allen E.E."/>
            <person name="Dorrestein P.C."/>
            <person name="Gerwick W.H."/>
            <person name="Gerwick L."/>
        </authorList>
    </citation>
    <scope>NUCLEOTIDE SEQUENCE [LARGE SCALE GENOMIC DNA]</scope>
    <source>
        <strain evidence="3">3L</strain>
    </source>
</reference>
<dbReference type="Gene3D" id="3.90.550.10">
    <property type="entry name" value="Spore Coat Polysaccharide Biosynthesis Protein SpsA, Chain A"/>
    <property type="match status" value="1"/>
</dbReference>
<dbReference type="RefSeq" id="WP_008181227.1">
    <property type="nucleotide sequence ID" value="NZ_GL890840.1"/>
</dbReference>
<dbReference type="PANTHER" id="PTHR43685:SF2">
    <property type="entry name" value="GLYCOSYLTRANSFERASE 2-LIKE DOMAIN-CONTAINING PROTEIN"/>
    <property type="match status" value="1"/>
</dbReference>
<dbReference type="eggNOG" id="COG1216">
    <property type="taxonomic scope" value="Bacteria"/>
</dbReference>
<dbReference type="InterPro" id="IPR029044">
    <property type="entry name" value="Nucleotide-diphossugar_trans"/>
</dbReference>
<proteinExistence type="predicted"/>
<gene>
    <name evidence="2" type="ORF">LYNGBM3L_21160</name>
</gene>
<accession>F4XN51</accession>
<dbReference type="OrthoDB" id="450387at2"/>
<dbReference type="GO" id="GO:0016740">
    <property type="term" value="F:transferase activity"/>
    <property type="evidence" value="ECO:0007669"/>
    <property type="project" value="UniProtKB-KW"/>
</dbReference>
<dbReference type="EMBL" id="GL890840">
    <property type="protein sequence ID" value="EGJ34110.1"/>
    <property type="molecule type" value="Genomic_DNA"/>
</dbReference>
<feature type="domain" description="Glycosyltransferase 2-like" evidence="1">
    <location>
        <begin position="18"/>
        <end position="187"/>
    </location>
</feature>
<keyword evidence="3" id="KW-1185">Reference proteome</keyword>
<dbReference type="Proteomes" id="UP000003959">
    <property type="component" value="Unassembled WGS sequence"/>
</dbReference>
<evidence type="ECO:0000313" key="2">
    <source>
        <dbReference type="EMBL" id="EGJ34110.1"/>
    </source>
</evidence>
<protein>
    <submittedName>
        <fullName evidence="2">Putative glycosyltransferase</fullName>
    </submittedName>
</protein>
<dbReference type="InterPro" id="IPR001173">
    <property type="entry name" value="Glyco_trans_2-like"/>
</dbReference>
<dbReference type="PANTHER" id="PTHR43685">
    <property type="entry name" value="GLYCOSYLTRANSFERASE"/>
    <property type="match status" value="1"/>
</dbReference>
<evidence type="ECO:0000313" key="3">
    <source>
        <dbReference type="Proteomes" id="UP000003959"/>
    </source>
</evidence>
<dbReference type="SUPFAM" id="SSF53448">
    <property type="entry name" value="Nucleotide-diphospho-sugar transferases"/>
    <property type="match status" value="1"/>
</dbReference>
<dbReference type="Pfam" id="PF00535">
    <property type="entry name" value="Glycos_transf_2"/>
    <property type="match status" value="1"/>
</dbReference>
<dbReference type="AlphaFoldDB" id="F4XN51"/>
<dbReference type="InterPro" id="IPR050834">
    <property type="entry name" value="Glycosyltransf_2"/>
</dbReference>
<organism evidence="2 3">
    <name type="scientific">Moorena producens 3L</name>
    <dbReference type="NCBI Taxonomy" id="489825"/>
    <lineage>
        <taxon>Bacteria</taxon>
        <taxon>Bacillati</taxon>
        <taxon>Cyanobacteriota</taxon>
        <taxon>Cyanophyceae</taxon>
        <taxon>Coleofasciculales</taxon>
        <taxon>Coleofasciculaceae</taxon>
        <taxon>Moorena</taxon>
    </lineage>
</organism>
<evidence type="ECO:0000259" key="1">
    <source>
        <dbReference type="Pfam" id="PF00535"/>
    </source>
</evidence>
<sequence length="391" mass="46012">MPTVTIGFSPRERFSLAAESLQRIFDHTHIPFNLIVVDCNTPKVYWQQIEQILQGRENVKVIHRDHYLLPNQSRNLVVQEAQDEFLCLIENDNLVSDGWLTQLITACEEYPADVAVPLLMEGRSRKAPVHFDDRLNQVHSVQTSEGIKLKILPRTDDKETDRGQELRKVQFMEQHCLLFRRNVFDRIGLYDEELNTRDEIDLSLALYSAGVPVVFEPKCEINYLPPYPPSPEDEEYFLMKWDMDRAHKSHERIQKKWNLLRMPGSIEFVKDRRRIAQLSKVKEELKTLVGPDVPFILVDQARWLGTEIVDGLQPIPFLEKDGQYWGEPADDETAIRELERLRQLGATHIAFAWHTFWWLEYYSEFHNYLRAKFPCVLSNDRLIVFKLEEHL</sequence>
<keyword evidence="2" id="KW-0808">Transferase</keyword>